<dbReference type="GO" id="GO:0005737">
    <property type="term" value="C:cytoplasm"/>
    <property type="evidence" value="ECO:0007669"/>
    <property type="project" value="UniProtKB-SubCell"/>
</dbReference>
<evidence type="ECO:0000256" key="2">
    <source>
        <dbReference type="ARBA" id="ARBA00023186"/>
    </source>
</evidence>
<comment type="subcellular location">
    <subcellularLocation>
        <location evidence="3">Cytoplasm</location>
    </subcellularLocation>
</comment>
<evidence type="ECO:0000256" key="3">
    <source>
        <dbReference type="HAMAP-Rule" id="MF_01384"/>
    </source>
</evidence>
<dbReference type="Pfam" id="PF01774">
    <property type="entry name" value="UreD"/>
    <property type="match status" value="1"/>
</dbReference>
<comment type="function">
    <text evidence="3">Required for maturation of urease via the functional incorporation of the urease nickel metallocenter.</text>
</comment>
<dbReference type="PANTHER" id="PTHR33643:SF1">
    <property type="entry name" value="UREASE ACCESSORY PROTEIN D"/>
    <property type="match status" value="1"/>
</dbReference>
<keyword evidence="5" id="KW-1185">Reference proteome</keyword>
<gene>
    <name evidence="3" type="primary">ureD</name>
    <name evidence="4" type="ORF">AIOL_003832</name>
</gene>
<protein>
    <recommendedName>
        <fullName evidence="3">Urease accessory protein UreD</fullName>
    </recommendedName>
</protein>
<comment type="similarity">
    <text evidence="1 3">Belongs to the UreD family.</text>
</comment>
<keyword evidence="3" id="KW-0963">Cytoplasm</keyword>
<keyword evidence="3" id="KW-0996">Nickel insertion</keyword>
<keyword evidence="2 3" id="KW-0143">Chaperone</keyword>
<organism evidence="4 5">
    <name type="scientific">Candidatus Rhodobacter oscarellae</name>
    <dbReference type="NCBI Taxonomy" id="1675527"/>
    <lineage>
        <taxon>Bacteria</taxon>
        <taxon>Pseudomonadati</taxon>
        <taxon>Pseudomonadota</taxon>
        <taxon>Alphaproteobacteria</taxon>
        <taxon>Rhodobacterales</taxon>
        <taxon>Rhodobacter group</taxon>
        <taxon>Rhodobacter</taxon>
    </lineage>
</organism>
<comment type="caution">
    <text evidence="4">The sequence shown here is derived from an EMBL/GenBank/DDBJ whole genome shotgun (WGS) entry which is preliminary data.</text>
</comment>
<evidence type="ECO:0000256" key="1">
    <source>
        <dbReference type="ARBA" id="ARBA00007177"/>
    </source>
</evidence>
<dbReference type="AlphaFoldDB" id="A0A0J9E7Z0"/>
<dbReference type="PANTHER" id="PTHR33643">
    <property type="entry name" value="UREASE ACCESSORY PROTEIN D"/>
    <property type="match status" value="1"/>
</dbReference>
<dbReference type="Proteomes" id="UP000037178">
    <property type="component" value="Unassembled WGS sequence"/>
</dbReference>
<comment type="subunit">
    <text evidence="3">UreD, UreF and UreG form a complex that acts as a GTP-hydrolysis-dependent molecular chaperone, activating the urease apoprotein by helping to assemble the nickel containing metallocenter of UreC. The UreE protein probably delivers the nickel.</text>
</comment>
<evidence type="ECO:0000313" key="4">
    <source>
        <dbReference type="EMBL" id="KMW58851.1"/>
    </source>
</evidence>
<dbReference type="EMBL" id="LFTY01000002">
    <property type="protein sequence ID" value="KMW58851.1"/>
    <property type="molecule type" value="Genomic_DNA"/>
</dbReference>
<proteinExistence type="inferred from homology"/>
<name>A0A0J9E7Z0_9RHOB</name>
<dbReference type="GO" id="GO:0016151">
    <property type="term" value="F:nickel cation binding"/>
    <property type="evidence" value="ECO:0007669"/>
    <property type="project" value="UniProtKB-UniRule"/>
</dbReference>
<dbReference type="STRING" id="1675527.AIOL_003832"/>
<dbReference type="RefSeq" id="WP_235439090.1">
    <property type="nucleotide sequence ID" value="NZ_LFTY01000002.1"/>
</dbReference>
<dbReference type="InterPro" id="IPR002669">
    <property type="entry name" value="UreD"/>
</dbReference>
<dbReference type="HAMAP" id="MF_01384">
    <property type="entry name" value="UreD"/>
    <property type="match status" value="1"/>
</dbReference>
<reference evidence="4 5" key="1">
    <citation type="submission" date="2015-06" db="EMBL/GenBank/DDBJ databases">
        <title>Draft genome sequence of an Alphaproteobacteria species associated to the Mediterranean sponge Oscarella lobularis.</title>
        <authorList>
            <person name="Jourda C."/>
            <person name="Santini S."/>
            <person name="Claverie J.-M."/>
        </authorList>
    </citation>
    <scope>NUCLEOTIDE SEQUENCE [LARGE SCALE GENOMIC DNA]</scope>
    <source>
        <strain evidence="4">IGS</strain>
    </source>
</reference>
<sequence length="270" mass="28984">MTKHQTFDALAAQPRAVGAVALSMGAGGLKHLRQQGAMKALFPRVDEAPQVVLVNSAGGATGGDRFSVDITAQAGARLTVTTQAAERAYRAQPGETAVIRNHLSVADSARLDWLPQEMLLYDRSALDRRLSVDLAPSAQLVLAETLVFGRAAMGETVREIRIADRIEIRRDGAPLFLDQTRFQGDLETHMAQPFTANGAGAMSLVLVAAPWAAAQIEPIRAILPASAGVSLIRDDLLALRILAEDSFALRQTLVPILQRLSGTLPKPWKI</sequence>
<dbReference type="PATRIC" id="fig|1675527.3.peg.4018"/>
<accession>A0A0J9E7Z0</accession>
<evidence type="ECO:0000313" key="5">
    <source>
        <dbReference type="Proteomes" id="UP000037178"/>
    </source>
</evidence>